<feature type="domain" description="ABC transporter" evidence="11">
    <location>
        <begin position="437"/>
        <end position="658"/>
    </location>
</feature>
<dbReference type="CDD" id="cd18580">
    <property type="entry name" value="ABC_6TM_ABCC_D2"/>
    <property type="match status" value="1"/>
</dbReference>
<feature type="domain" description="ABC transmembrane type-1" evidence="12">
    <location>
        <begin position="730"/>
        <end position="994"/>
    </location>
</feature>
<name>A0AAU9XNC8_9CNID</name>
<feature type="transmembrane region" description="Helical" evidence="10">
    <location>
        <begin position="308"/>
        <end position="333"/>
    </location>
</feature>
<protein>
    <submittedName>
        <fullName evidence="13">Uncharacterized protein</fullName>
    </submittedName>
</protein>
<gene>
    <name evidence="13" type="ORF">PMEA_00027324</name>
</gene>
<evidence type="ECO:0000256" key="4">
    <source>
        <dbReference type="ARBA" id="ARBA00022692"/>
    </source>
</evidence>
<feature type="transmembrane region" description="Helical" evidence="10">
    <location>
        <begin position="756"/>
        <end position="776"/>
    </location>
</feature>
<evidence type="ECO:0000256" key="10">
    <source>
        <dbReference type="SAM" id="Phobius"/>
    </source>
</evidence>
<feature type="transmembrane region" description="Helical" evidence="10">
    <location>
        <begin position="232"/>
        <end position="252"/>
    </location>
</feature>
<dbReference type="AlphaFoldDB" id="A0AAU9XNC8"/>
<dbReference type="Proteomes" id="UP001159428">
    <property type="component" value="Unassembled WGS sequence"/>
</dbReference>
<keyword evidence="4 10" id="KW-0812">Transmembrane</keyword>
<keyword evidence="5" id="KW-0677">Repeat</keyword>
<dbReference type="GO" id="GO:0016020">
    <property type="term" value="C:membrane"/>
    <property type="evidence" value="ECO:0007669"/>
    <property type="project" value="UniProtKB-SubCell"/>
</dbReference>
<comment type="subcellular location">
    <subcellularLocation>
        <location evidence="1">Membrane</location>
        <topology evidence="1">Multi-pass membrane protein</topology>
    </subcellularLocation>
</comment>
<dbReference type="GO" id="GO:0005524">
    <property type="term" value="F:ATP binding"/>
    <property type="evidence" value="ECO:0007669"/>
    <property type="project" value="UniProtKB-KW"/>
</dbReference>
<feature type="transmembrane region" description="Helical" evidence="10">
    <location>
        <begin position="946"/>
        <end position="963"/>
    </location>
</feature>
<dbReference type="EMBL" id="CALNXJ010000054">
    <property type="protein sequence ID" value="CAH3153890.1"/>
    <property type="molecule type" value="Genomic_DNA"/>
</dbReference>
<evidence type="ECO:0000259" key="12">
    <source>
        <dbReference type="PROSITE" id="PS50929"/>
    </source>
</evidence>
<evidence type="ECO:0000313" key="13">
    <source>
        <dbReference type="EMBL" id="CAH3153890.1"/>
    </source>
</evidence>
<dbReference type="Pfam" id="PF00664">
    <property type="entry name" value="ABC_membrane"/>
    <property type="match status" value="2"/>
</dbReference>
<dbReference type="InterPro" id="IPR044746">
    <property type="entry name" value="ABCC_6TM_D1"/>
</dbReference>
<proteinExistence type="inferred from homology"/>
<feature type="domain" description="ABC transporter" evidence="11">
    <location>
        <begin position="1031"/>
        <end position="1265"/>
    </location>
</feature>
<evidence type="ECO:0000256" key="6">
    <source>
        <dbReference type="ARBA" id="ARBA00022741"/>
    </source>
</evidence>
<feature type="transmembrane region" description="Helical" evidence="10">
    <location>
        <begin position="207"/>
        <end position="226"/>
    </location>
</feature>
<evidence type="ECO:0000313" key="14">
    <source>
        <dbReference type="Proteomes" id="UP001159428"/>
    </source>
</evidence>
<dbReference type="InterPro" id="IPR003439">
    <property type="entry name" value="ABC_transporter-like_ATP-bd"/>
</dbReference>
<organism evidence="13 14">
    <name type="scientific">Pocillopora meandrina</name>
    <dbReference type="NCBI Taxonomy" id="46732"/>
    <lineage>
        <taxon>Eukaryota</taxon>
        <taxon>Metazoa</taxon>
        <taxon>Cnidaria</taxon>
        <taxon>Anthozoa</taxon>
        <taxon>Hexacorallia</taxon>
        <taxon>Scleractinia</taxon>
        <taxon>Astrocoeniina</taxon>
        <taxon>Pocilloporidae</taxon>
        <taxon>Pocillopora</taxon>
    </lineage>
</organism>
<dbReference type="PANTHER" id="PTHR24223:SF456">
    <property type="entry name" value="MULTIDRUG RESISTANCE-ASSOCIATED PROTEIN LETHAL(2)03659"/>
    <property type="match status" value="1"/>
</dbReference>
<dbReference type="InterPro" id="IPR017871">
    <property type="entry name" value="ABC_transporter-like_CS"/>
</dbReference>
<dbReference type="GO" id="GO:0016887">
    <property type="term" value="F:ATP hydrolysis activity"/>
    <property type="evidence" value="ECO:0007669"/>
    <property type="project" value="InterPro"/>
</dbReference>
<dbReference type="SUPFAM" id="SSF52540">
    <property type="entry name" value="P-loop containing nucleoside triphosphate hydrolases"/>
    <property type="match status" value="2"/>
</dbReference>
<dbReference type="FunFam" id="3.40.50.300:FF:000973">
    <property type="entry name" value="Multidrug resistance-associated protein 4"/>
    <property type="match status" value="1"/>
</dbReference>
<dbReference type="Gene3D" id="3.40.50.300">
    <property type="entry name" value="P-loop containing nucleotide triphosphate hydrolases"/>
    <property type="match status" value="2"/>
</dbReference>
<comment type="caution">
    <text evidence="13">The sequence shown here is derived from an EMBL/GenBank/DDBJ whole genome shotgun (WGS) entry which is preliminary data.</text>
</comment>
<evidence type="ECO:0000256" key="8">
    <source>
        <dbReference type="ARBA" id="ARBA00022989"/>
    </source>
</evidence>
<dbReference type="InterPro" id="IPR027417">
    <property type="entry name" value="P-loop_NTPase"/>
</dbReference>
<sequence length="1269" mass="142013">MEYVKLEAEPEERTSICGRLTFGFLSSIIETGNKRPLEENDIPSLDVESTKYLTEKLELEWKNEVEIGRVRSSKPRLRNAVLRAVDKYLLSLIVLLAILETLFTMIQPVLLSFLLAEMSYNSPVDVGMLLVYSTPLCVSCFIQALVSHQGSYAMFLMAVHVKASFIGIVYKKILNTRHHILAERTSGYLINLISKDMVPIHQVFSNFRSLSAPLEILLVFSLLWNLVGWQTFGGVVFSIALIFFQTTLGNVFKSLQDKVARITDKRLRLIHDVISGIRVLKINAWEWCFHDLVSEVRRLELNIVYKKGVILAGYLSAYSCYPIVSSFVALFPFLMAGNQLTAQNVFTTLALLGALQKPVTVLFSYELRALFQAFTTLERVESFLLDDDCDAPLSSTQKWNPFQSKDPTGTSETQLNEYQFSAVEPTFLTNHVCNKGKPFLCLNRVKAHPKSDFFNLSLCISNSKLIGITGPVGCGKSTLFDLILGEIPSDYGQITHQGQIAYVCQTPWVFSGTIRENIIFGKEFIQDTFEKAIEACSLKEDMKSLSCGDLTYVGERGVSLSGGQRARLNLARAVYSDADIYLLDDPLSSVDAKVSNEIFQRCICGTLSDRIRLLITHQARFLGKTDLVLLMDKESKLTKGIYRELSQLEEFCEISATVPFAKANERGLSSNLVPHGAPMTKTGNSSRLEIEEEDRLTGSVSYKTYWRYLAYGVSKFFIMIWGALVVLPEGAVLASSFWLAYWTKQSWEDQQKADNAYVYICLASGCFIFALTRSFLSFYGMIKSSSRLHAAMLTSLLKTPVSFFDVNPAGRILNRFAKDVGCMDEVLPYILSESVQYVMFTISILVLISVANMWIIGASVPFTVLSLYVSKRYIITAREIKRIEAITSSPVCSHVTDTIQGITTVRVYKRQGVFLDRFYSYQDANNRALFCYTASLKWLGIRLDSLSSFLVTVVTLAGIFLSGDTALSGLSISYCLQLTNTVQWMLQAIGETENYMTSVERVLSYTQLQPEPGYDTIIPHAPRDWPENGCVTFRNVSLSYFLGGPPVLKNISFSAAAGEKIGIVGRTGAGKSSLIACLLRMPANTEGEIIIDGICVADLNVQDVRTAIAVIPQSPFLFNDVLRRSLDPAGKFTDEELWDILDKVKLKSTVVNRDGQLYCHVTENGANFSVGERQLICFARALLFGKKVIVMDEATSSVDTQTDELIQSIIRKEMNHCTVLTIAHRLSTVSDYDRIMVLSEGKIIEMDSPKVLLSNELSYFYQLYHSVKS</sequence>
<evidence type="ECO:0000256" key="1">
    <source>
        <dbReference type="ARBA" id="ARBA00004141"/>
    </source>
</evidence>
<feature type="transmembrane region" description="Helical" evidence="10">
    <location>
        <begin position="126"/>
        <end position="146"/>
    </location>
</feature>
<dbReference type="PANTHER" id="PTHR24223">
    <property type="entry name" value="ATP-BINDING CASSETTE SUB-FAMILY C"/>
    <property type="match status" value="1"/>
</dbReference>
<dbReference type="CDD" id="cd03244">
    <property type="entry name" value="ABCC_MRP_domain2"/>
    <property type="match status" value="1"/>
</dbReference>
<dbReference type="InterPro" id="IPR050173">
    <property type="entry name" value="ABC_transporter_C-like"/>
</dbReference>
<evidence type="ECO:0000256" key="2">
    <source>
        <dbReference type="ARBA" id="ARBA00009726"/>
    </source>
</evidence>
<dbReference type="InterPro" id="IPR003593">
    <property type="entry name" value="AAA+_ATPase"/>
</dbReference>
<feature type="transmembrane region" description="Helical" evidence="10">
    <location>
        <begin position="837"/>
        <end position="869"/>
    </location>
</feature>
<dbReference type="FunFam" id="1.20.1560.10:FF:000013">
    <property type="entry name" value="ABC transporter C family member 2"/>
    <property type="match status" value="1"/>
</dbReference>
<dbReference type="InterPro" id="IPR044726">
    <property type="entry name" value="ABCC_6TM_D2"/>
</dbReference>
<accession>A0AAU9XNC8</accession>
<dbReference type="PROSITE" id="PS00211">
    <property type="entry name" value="ABC_TRANSPORTER_1"/>
    <property type="match status" value="2"/>
</dbReference>
<dbReference type="GO" id="GO:0140359">
    <property type="term" value="F:ABC-type transporter activity"/>
    <property type="evidence" value="ECO:0007669"/>
    <property type="project" value="InterPro"/>
</dbReference>
<evidence type="ECO:0000256" key="9">
    <source>
        <dbReference type="ARBA" id="ARBA00023136"/>
    </source>
</evidence>
<evidence type="ECO:0000256" key="7">
    <source>
        <dbReference type="ARBA" id="ARBA00022840"/>
    </source>
</evidence>
<dbReference type="CDD" id="cd03250">
    <property type="entry name" value="ABCC_MRP_domain1"/>
    <property type="match status" value="1"/>
</dbReference>
<dbReference type="PROSITE" id="PS50893">
    <property type="entry name" value="ABC_TRANSPORTER_2"/>
    <property type="match status" value="2"/>
</dbReference>
<dbReference type="PROSITE" id="PS50929">
    <property type="entry name" value="ABC_TM1F"/>
    <property type="match status" value="2"/>
</dbReference>
<dbReference type="InterPro" id="IPR036640">
    <property type="entry name" value="ABC1_TM_sf"/>
</dbReference>
<dbReference type="Pfam" id="PF00005">
    <property type="entry name" value="ABC_tran"/>
    <property type="match status" value="2"/>
</dbReference>
<reference evidence="13 14" key="1">
    <citation type="submission" date="2022-05" db="EMBL/GenBank/DDBJ databases">
        <authorList>
            <consortium name="Genoscope - CEA"/>
            <person name="William W."/>
        </authorList>
    </citation>
    <scope>NUCLEOTIDE SEQUENCE [LARGE SCALE GENOMIC DNA]</scope>
</reference>
<feature type="domain" description="ABC transmembrane type-1" evidence="12">
    <location>
        <begin position="92"/>
        <end position="365"/>
    </location>
</feature>
<keyword evidence="14" id="KW-1185">Reference proteome</keyword>
<dbReference type="FunFam" id="3.40.50.300:FF:000163">
    <property type="entry name" value="Multidrug resistance-associated protein member 4"/>
    <property type="match status" value="1"/>
</dbReference>
<evidence type="ECO:0000259" key="11">
    <source>
        <dbReference type="PROSITE" id="PS50893"/>
    </source>
</evidence>
<keyword evidence="6" id="KW-0547">Nucleotide-binding</keyword>
<feature type="transmembrane region" description="Helical" evidence="10">
    <location>
        <begin position="88"/>
        <end position="114"/>
    </location>
</feature>
<keyword evidence="8 10" id="KW-1133">Transmembrane helix</keyword>
<dbReference type="Gene3D" id="1.20.1560.10">
    <property type="entry name" value="ABC transporter type 1, transmembrane domain"/>
    <property type="match status" value="2"/>
</dbReference>
<dbReference type="InterPro" id="IPR011527">
    <property type="entry name" value="ABC1_TM_dom"/>
</dbReference>
<keyword evidence="9 10" id="KW-0472">Membrane</keyword>
<dbReference type="SMART" id="SM00382">
    <property type="entry name" value="AAA"/>
    <property type="match status" value="2"/>
</dbReference>
<dbReference type="CDD" id="cd18579">
    <property type="entry name" value="ABC_6TM_ABCC_D1"/>
    <property type="match status" value="1"/>
</dbReference>
<keyword evidence="7" id="KW-0067">ATP-binding</keyword>
<evidence type="ECO:0000256" key="5">
    <source>
        <dbReference type="ARBA" id="ARBA00022737"/>
    </source>
</evidence>
<keyword evidence="3" id="KW-0813">Transport</keyword>
<evidence type="ECO:0000256" key="3">
    <source>
        <dbReference type="ARBA" id="ARBA00022448"/>
    </source>
</evidence>
<comment type="similarity">
    <text evidence="2">Belongs to the ABC transporter superfamily. ABCC family. Conjugate transporter (TC 3.A.1.208) subfamily.</text>
</comment>
<dbReference type="SUPFAM" id="SSF90123">
    <property type="entry name" value="ABC transporter transmembrane region"/>
    <property type="match status" value="2"/>
</dbReference>
<feature type="transmembrane region" description="Helical" evidence="10">
    <location>
        <begin position="716"/>
        <end position="741"/>
    </location>
</feature>